<keyword evidence="3" id="KW-0732">Signal</keyword>
<feature type="compositionally biased region" description="Acidic residues" evidence="1">
    <location>
        <begin position="92"/>
        <end position="101"/>
    </location>
</feature>
<feature type="transmembrane region" description="Helical" evidence="2">
    <location>
        <begin position="604"/>
        <end position="623"/>
    </location>
</feature>
<organism evidence="4 5">
    <name type="scientific">Gordonibacter massiliensis</name>
    <name type="common">ex Traore et al. 2017</name>
    <dbReference type="NCBI Taxonomy" id="1841863"/>
    <lineage>
        <taxon>Bacteria</taxon>
        <taxon>Bacillati</taxon>
        <taxon>Actinomycetota</taxon>
        <taxon>Coriobacteriia</taxon>
        <taxon>Eggerthellales</taxon>
        <taxon>Eggerthellaceae</taxon>
        <taxon>Gordonibacter</taxon>
    </lineage>
</organism>
<reference evidence="4 5" key="1">
    <citation type="submission" date="2020-08" db="EMBL/GenBank/DDBJ databases">
        <authorList>
            <person name="Liu C."/>
            <person name="Sun Q."/>
        </authorList>
    </citation>
    <scope>NUCLEOTIDE SEQUENCE [LARGE SCALE GENOMIC DNA]</scope>
    <source>
        <strain evidence="4 5">N22</strain>
    </source>
</reference>
<dbReference type="AlphaFoldDB" id="A0A842JNL1"/>
<accession>A0A842JNL1</accession>
<keyword evidence="2" id="KW-0812">Transmembrane</keyword>
<feature type="chain" id="PRO_5033062753" description="Gram-positive cocci surface proteins LPxTG domain-containing protein" evidence="3">
    <location>
        <begin position="28"/>
        <end position="636"/>
    </location>
</feature>
<dbReference type="Proteomes" id="UP000587396">
    <property type="component" value="Unassembled WGS sequence"/>
</dbReference>
<feature type="signal peptide" evidence="3">
    <location>
        <begin position="1"/>
        <end position="27"/>
    </location>
</feature>
<feature type="region of interest" description="Disordered" evidence="1">
    <location>
        <begin position="26"/>
        <end position="113"/>
    </location>
</feature>
<comment type="caution">
    <text evidence="4">The sequence shown here is derived from an EMBL/GenBank/DDBJ whole genome shotgun (WGS) entry which is preliminary data.</text>
</comment>
<gene>
    <name evidence="4" type="ORF">H7313_15365</name>
</gene>
<evidence type="ECO:0000313" key="5">
    <source>
        <dbReference type="Proteomes" id="UP000587396"/>
    </source>
</evidence>
<dbReference type="RefSeq" id="WP_185906367.1">
    <property type="nucleotide sequence ID" value="NZ_JACMSE010000019.1"/>
</dbReference>
<evidence type="ECO:0000256" key="3">
    <source>
        <dbReference type="SAM" id="SignalP"/>
    </source>
</evidence>
<evidence type="ECO:0000313" key="4">
    <source>
        <dbReference type="EMBL" id="MBC2890709.1"/>
    </source>
</evidence>
<keyword evidence="2" id="KW-0472">Membrane</keyword>
<sequence length="636" mass="63418">MGSARKIGSFACAGLLAFSLGVPFAWGEPAEPAEPDSGQPKAAQEEPSGGALGANQAEGTNDALGENGPAGETGPAALSNDVLSEGANGDSNEIEPADNETFDPSQIPAATEGDSRDVWVHVTEDPSDTSAVVVSAMLSDKEPADWTDPAPVNKEKGLASADPSVALGRDLHLVVDAVPSKASEPDGESVSHAVELYFGNLNLSGSTMSLAFNATLSAGEDPSLSFNAAGGGTLQVGRLNGFGDAGVMVGCPLVLGSAADNAASEVGQLIVMDLAGMTDAMKDLIGDMGGSGESGGLGDLGDLGGLGGLGGGDASGGLGGLGDLGSMFPGFSGSLANNGALRVGSAIFLGSPLVNNGSIVVSGACQAMMGGNVENGRNAHFACEEGSQFQAQLAKISNNGTMRFSGSVAQLMYAPVVNNGELRFAAQMQSFGSVSSGDMSAMPAGFMTIIQNNGIMTVSGKTRFMKDAPVTNASGADLTLEGAPLDVYSYRFDNAGTLRNAGELNLYGPLSNAGSFDNAGLITLKQNFDDETGALDSVGSIVDEGGTYGNGEGKGRVVSEVPVGDAERAILERLGALTVPAAEPATDTADGKKLASTGDGATPFVAGASAVAAAACAAAAGLLSKRRSDAMPGARR</sequence>
<name>A0A842JNL1_9ACTN</name>
<evidence type="ECO:0008006" key="6">
    <source>
        <dbReference type="Google" id="ProtNLM"/>
    </source>
</evidence>
<keyword evidence="5" id="KW-1185">Reference proteome</keyword>
<protein>
    <recommendedName>
        <fullName evidence="6">Gram-positive cocci surface proteins LPxTG domain-containing protein</fullName>
    </recommendedName>
</protein>
<keyword evidence="2" id="KW-1133">Transmembrane helix</keyword>
<evidence type="ECO:0000256" key="1">
    <source>
        <dbReference type="SAM" id="MobiDB-lite"/>
    </source>
</evidence>
<dbReference type="EMBL" id="JACMSE010000019">
    <property type="protein sequence ID" value="MBC2890709.1"/>
    <property type="molecule type" value="Genomic_DNA"/>
</dbReference>
<evidence type="ECO:0000256" key="2">
    <source>
        <dbReference type="SAM" id="Phobius"/>
    </source>
</evidence>
<proteinExistence type="predicted"/>